<gene>
    <name evidence="1" type="ORF">HPB47_011933</name>
</gene>
<accession>A0AC60NV50</accession>
<protein>
    <submittedName>
        <fullName evidence="1">Uncharacterized protein</fullName>
    </submittedName>
</protein>
<evidence type="ECO:0000313" key="1">
    <source>
        <dbReference type="EMBL" id="KAG0410958.1"/>
    </source>
</evidence>
<organism evidence="1 2">
    <name type="scientific">Ixodes persulcatus</name>
    <name type="common">Taiga tick</name>
    <dbReference type="NCBI Taxonomy" id="34615"/>
    <lineage>
        <taxon>Eukaryota</taxon>
        <taxon>Metazoa</taxon>
        <taxon>Ecdysozoa</taxon>
        <taxon>Arthropoda</taxon>
        <taxon>Chelicerata</taxon>
        <taxon>Arachnida</taxon>
        <taxon>Acari</taxon>
        <taxon>Parasitiformes</taxon>
        <taxon>Ixodida</taxon>
        <taxon>Ixodoidea</taxon>
        <taxon>Ixodidae</taxon>
        <taxon>Ixodinae</taxon>
        <taxon>Ixodes</taxon>
    </lineage>
</organism>
<name>A0AC60NV50_IXOPE</name>
<proteinExistence type="predicted"/>
<comment type="caution">
    <text evidence="1">The sequence shown here is derived from an EMBL/GenBank/DDBJ whole genome shotgun (WGS) entry which is preliminary data.</text>
</comment>
<reference evidence="1 2" key="1">
    <citation type="journal article" date="2020" name="Cell">
        <title>Large-Scale Comparative Analyses of Tick Genomes Elucidate Their Genetic Diversity and Vector Capacities.</title>
        <authorList>
            <consortium name="Tick Genome and Microbiome Consortium (TIGMIC)"/>
            <person name="Jia N."/>
            <person name="Wang J."/>
            <person name="Shi W."/>
            <person name="Du L."/>
            <person name="Sun Y."/>
            <person name="Zhan W."/>
            <person name="Jiang J.F."/>
            <person name="Wang Q."/>
            <person name="Zhang B."/>
            <person name="Ji P."/>
            <person name="Bell-Sakyi L."/>
            <person name="Cui X.M."/>
            <person name="Yuan T.T."/>
            <person name="Jiang B.G."/>
            <person name="Yang W.F."/>
            <person name="Lam T.T."/>
            <person name="Chang Q.C."/>
            <person name="Ding S.J."/>
            <person name="Wang X.J."/>
            <person name="Zhu J.G."/>
            <person name="Ruan X.D."/>
            <person name="Zhao L."/>
            <person name="Wei J.T."/>
            <person name="Ye R.Z."/>
            <person name="Que T.C."/>
            <person name="Du C.H."/>
            <person name="Zhou Y.H."/>
            <person name="Cheng J.X."/>
            <person name="Dai P.F."/>
            <person name="Guo W.B."/>
            <person name="Han X.H."/>
            <person name="Huang E.J."/>
            <person name="Li L.F."/>
            <person name="Wei W."/>
            <person name="Gao Y.C."/>
            <person name="Liu J.Z."/>
            <person name="Shao H.Z."/>
            <person name="Wang X."/>
            <person name="Wang C.C."/>
            <person name="Yang T.C."/>
            <person name="Huo Q.B."/>
            <person name="Li W."/>
            <person name="Chen H.Y."/>
            <person name="Chen S.E."/>
            <person name="Zhou L.G."/>
            <person name="Ni X.B."/>
            <person name="Tian J.H."/>
            <person name="Sheng Y."/>
            <person name="Liu T."/>
            <person name="Pan Y.S."/>
            <person name="Xia L.Y."/>
            <person name="Li J."/>
            <person name="Zhao F."/>
            <person name="Cao W.C."/>
        </authorList>
    </citation>
    <scope>NUCLEOTIDE SEQUENCE [LARGE SCALE GENOMIC DNA]</scope>
    <source>
        <strain evidence="1">Iper-2018</strain>
    </source>
</reference>
<dbReference type="Proteomes" id="UP000805193">
    <property type="component" value="Unassembled WGS sequence"/>
</dbReference>
<dbReference type="EMBL" id="JABSTQ010011471">
    <property type="protein sequence ID" value="KAG0410958.1"/>
    <property type="molecule type" value="Genomic_DNA"/>
</dbReference>
<evidence type="ECO:0000313" key="2">
    <source>
        <dbReference type="Proteomes" id="UP000805193"/>
    </source>
</evidence>
<sequence length="133" mass="14997">MPHEQPELCCSMRSANQQDKVFYVTASPIHCSQAETIVILDYARDANTTCPHVRAVPHIRVGLEYLLWDCPQHPRVRIQALARFARCIRPTSLHARACLGPSTTSAATMELWQSLLDFLKTRQLPQSAPGFKI</sequence>
<keyword evidence="2" id="KW-1185">Reference proteome</keyword>